<dbReference type="AlphaFoldDB" id="A0A822ZGA2"/>
<proteinExistence type="predicted"/>
<keyword evidence="3" id="KW-1185">Reference proteome</keyword>
<sequence length="56" mass="6376">MIDFLMRFSSKYEGWMLRATTTTIVSAQPEKVENRGSATGLGSGEYWRRERGMTGK</sequence>
<evidence type="ECO:0000256" key="1">
    <source>
        <dbReference type="SAM" id="MobiDB-lite"/>
    </source>
</evidence>
<accession>A0A822ZGA2</accession>
<name>A0A822ZGA2_NELNU</name>
<feature type="compositionally biased region" description="Basic and acidic residues" evidence="1">
    <location>
        <begin position="46"/>
        <end position="56"/>
    </location>
</feature>
<reference evidence="2 3" key="1">
    <citation type="journal article" date="2020" name="Mol. Biol. Evol.">
        <title>Distinct Expression and Methylation Patterns for Genes with Different Fates following a Single Whole-Genome Duplication in Flowering Plants.</title>
        <authorList>
            <person name="Shi T."/>
            <person name="Rahmani R.S."/>
            <person name="Gugger P.F."/>
            <person name="Wang M."/>
            <person name="Li H."/>
            <person name="Zhang Y."/>
            <person name="Li Z."/>
            <person name="Wang Q."/>
            <person name="Van de Peer Y."/>
            <person name="Marchal K."/>
            <person name="Chen J."/>
        </authorList>
    </citation>
    <scope>NUCLEOTIDE SEQUENCE [LARGE SCALE GENOMIC DNA]</scope>
    <source>
        <tissue evidence="2">Leaf</tissue>
    </source>
</reference>
<organism evidence="2 3">
    <name type="scientific">Nelumbo nucifera</name>
    <name type="common">Sacred lotus</name>
    <dbReference type="NCBI Taxonomy" id="4432"/>
    <lineage>
        <taxon>Eukaryota</taxon>
        <taxon>Viridiplantae</taxon>
        <taxon>Streptophyta</taxon>
        <taxon>Embryophyta</taxon>
        <taxon>Tracheophyta</taxon>
        <taxon>Spermatophyta</taxon>
        <taxon>Magnoliopsida</taxon>
        <taxon>Proteales</taxon>
        <taxon>Nelumbonaceae</taxon>
        <taxon>Nelumbo</taxon>
    </lineage>
</organism>
<evidence type="ECO:0000313" key="2">
    <source>
        <dbReference type="EMBL" id="DAD44162.1"/>
    </source>
</evidence>
<dbReference type="Proteomes" id="UP000607653">
    <property type="component" value="Unassembled WGS sequence"/>
</dbReference>
<gene>
    <name evidence="2" type="ORF">HUJ06_002392</name>
</gene>
<feature type="region of interest" description="Disordered" evidence="1">
    <location>
        <begin position="30"/>
        <end position="56"/>
    </location>
</feature>
<dbReference type="EMBL" id="DUZY01000007">
    <property type="protein sequence ID" value="DAD44162.1"/>
    <property type="molecule type" value="Genomic_DNA"/>
</dbReference>
<comment type="caution">
    <text evidence="2">The sequence shown here is derived from an EMBL/GenBank/DDBJ whole genome shotgun (WGS) entry which is preliminary data.</text>
</comment>
<evidence type="ECO:0000313" key="3">
    <source>
        <dbReference type="Proteomes" id="UP000607653"/>
    </source>
</evidence>
<protein>
    <submittedName>
        <fullName evidence="2">Uncharacterized protein</fullName>
    </submittedName>
</protein>